<evidence type="ECO:0000313" key="1">
    <source>
        <dbReference type="EMBL" id="KAJ1938800.1"/>
    </source>
</evidence>
<dbReference type="Proteomes" id="UP001150603">
    <property type="component" value="Unassembled WGS sequence"/>
</dbReference>
<evidence type="ECO:0000313" key="2">
    <source>
        <dbReference type="Proteomes" id="UP001150603"/>
    </source>
</evidence>
<organism evidence="1 2">
    <name type="scientific">Linderina macrospora</name>
    <dbReference type="NCBI Taxonomy" id="4868"/>
    <lineage>
        <taxon>Eukaryota</taxon>
        <taxon>Fungi</taxon>
        <taxon>Fungi incertae sedis</taxon>
        <taxon>Zoopagomycota</taxon>
        <taxon>Kickxellomycotina</taxon>
        <taxon>Kickxellomycetes</taxon>
        <taxon>Kickxellales</taxon>
        <taxon>Kickxellaceae</taxon>
        <taxon>Linderina</taxon>
    </lineage>
</organism>
<proteinExistence type="predicted"/>
<accession>A0ACC1J642</accession>
<gene>
    <name evidence="1" type="ORF">FBU59_004330</name>
</gene>
<feature type="non-terminal residue" evidence="1">
    <location>
        <position position="565"/>
    </location>
</feature>
<comment type="caution">
    <text evidence="1">The sequence shown here is derived from an EMBL/GenBank/DDBJ whole genome shotgun (WGS) entry which is preliminary data.</text>
</comment>
<sequence length="565" mass="64358">MRRVGVTFLAALAAIGTIGTLANPVPADDAVDVAATTTSSHAKDANPTPFVIPSLQDWKGSKGTWQLTKRTRIVIDPKYAKGNARDSQYTFMVNPSTLSDFAQTFQADLKEVTGYNLEISVSSKPSKGDIYLTLGADKTDKSLNNEGYLLDIGKKGVQIQAVTSRGAFWGTRTLLQLVILADTEGYALPQGKARDYPNYNERKFMQDIARKPFPKSDLREYATVTSFFKYNTLHHHYNDNPGMRTKNLTPNWQTFYSGFRLKSDNPEFGKYANTDMAYTKQDMREFQDFIKRHGQDLIPEIDSPAHSLCFTKFHPEWSIQNDTARGDWLDLGNPEVWTFVEKLWGEFVGWFDSTEISIGADEYDETKGNLARKFVNHFHDYFRDNFNRTIRMWGSDVKLPGTIEINKDIHTDHWDWTYSNPVDLVKRGHKVSNLNAPDVYVVPRSQSYWDYLDSKKLYEMWEPWVFDILNKGNKSRNLDPNEPLLTGGGFANWNDFLGESVTRVEVFDRVSKAAGAVAEKLWSGAQNIDRVPYDDWAPKAKKLLENIPGLTLQRRPKSKGQFVIS</sequence>
<keyword evidence="2" id="KW-1185">Reference proteome</keyword>
<dbReference type="EMBL" id="JANBPW010003053">
    <property type="protein sequence ID" value="KAJ1938800.1"/>
    <property type="molecule type" value="Genomic_DNA"/>
</dbReference>
<reference evidence="1" key="1">
    <citation type="submission" date="2022-07" db="EMBL/GenBank/DDBJ databases">
        <title>Phylogenomic reconstructions and comparative analyses of Kickxellomycotina fungi.</title>
        <authorList>
            <person name="Reynolds N.K."/>
            <person name="Stajich J.E."/>
            <person name="Barry K."/>
            <person name="Grigoriev I.V."/>
            <person name="Crous P."/>
            <person name="Smith M.E."/>
        </authorList>
    </citation>
    <scope>NUCLEOTIDE SEQUENCE</scope>
    <source>
        <strain evidence="1">NRRL 5244</strain>
    </source>
</reference>
<protein>
    <submittedName>
        <fullName evidence="1">Uncharacterized protein</fullName>
    </submittedName>
</protein>
<name>A0ACC1J642_9FUNG</name>